<dbReference type="GO" id="GO:0000156">
    <property type="term" value="F:phosphorelay response regulator activity"/>
    <property type="evidence" value="ECO:0007669"/>
    <property type="project" value="InterPro"/>
</dbReference>
<reference evidence="4 5" key="1">
    <citation type="submission" date="2020-07" db="EMBL/GenBank/DDBJ databases">
        <title>Sequencing the genomes of 1000 actinobacteria strains.</title>
        <authorList>
            <person name="Klenk H.-P."/>
        </authorList>
    </citation>
    <scope>NUCLEOTIDE SEQUENCE [LARGE SCALE GENOMIC DNA]</scope>
    <source>
        <strain evidence="4 5">CXB654</strain>
    </source>
</reference>
<sequence length="245" mass="27273">MLRVLAVDDEVPALEEMAYLLQRDPRVGDVATAGDATSAMRLVSDLVAAGDHLDALFLDIHMPGPSGIDLARFTSALAHPPEVVFVTAHEDFAVTAFELKALDYLLKPLREERLADTLGRLARVRGHRPEENRVAVELAGRVRFIPRTDVFYAEAQGDYVRLRTAEGSYLIRSTLGALEREWDGAGFVRIHRSVLVAARHVCELHFDGSRARVKVGEELLPVSRRQTREVRDQFIRRISGDPGVS</sequence>
<dbReference type="GO" id="GO:0003677">
    <property type="term" value="F:DNA binding"/>
    <property type="evidence" value="ECO:0007669"/>
    <property type="project" value="UniProtKB-KW"/>
</dbReference>
<evidence type="ECO:0000259" key="3">
    <source>
        <dbReference type="PROSITE" id="PS50930"/>
    </source>
</evidence>
<keyword evidence="5" id="KW-1185">Reference proteome</keyword>
<dbReference type="PROSITE" id="PS50110">
    <property type="entry name" value="RESPONSE_REGULATORY"/>
    <property type="match status" value="1"/>
</dbReference>
<dbReference type="PROSITE" id="PS50930">
    <property type="entry name" value="HTH_LYTTR"/>
    <property type="match status" value="1"/>
</dbReference>
<evidence type="ECO:0000256" key="1">
    <source>
        <dbReference type="PROSITE-ProRule" id="PRU00169"/>
    </source>
</evidence>
<dbReference type="Gene3D" id="3.40.50.2300">
    <property type="match status" value="1"/>
</dbReference>
<dbReference type="InterPro" id="IPR046947">
    <property type="entry name" value="LytR-like"/>
</dbReference>
<name>A0A852U148_9ACTN</name>
<feature type="domain" description="HTH LytTR-type" evidence="3">
    <location>
        <begin position="134"/>
        <end position="236"/>
    </location>
</feature>
<dbReference type="Gene3D" id="2.40.50.1020">
    <property type="entry name" value="LytTr DNA-binding domain"/>
    <property type="match status" value="1"/>
</dbReference>
<dbReference type="InterPro" id="IPR011006">
    <property type="entry name" value="CheY-like_superfamily"/>
</dbReference>
<dbReference type="Proteomes" id="UP000589036">
    <property type="component" value="Unassembled WGS sequence"/>
</dbReference>
<evidence type="ECO:0000313" key="5">
    <source>
        <dbReference type="Proteomes" id="UP000589036"/>
    </source>
</evidence>
<gene>
    <name evidence="4" type="ORF">HDA32_003833</name>
</gene>
<keyword evidence="1" id="KW-0597">Phosphoprotein</keyword>
<dbReference type="PANTHER" id="PTHR37299">
    <property type="entry name" value="TRANSCRIPTIONAL REGULATOR-RELATED"/>
    <property type="match status" value="1"/>
</dbReference>
<dbReference type="PANTHER" id="PTHR37299:SF1">
    <property type="entry name" value="STAGE 0 SPORULATION PROTEIN A HOMOLOG"/>
    <property type="match status" value="1"/>
</dbReference>
<comment type="caution">
    <text evidence="4">The sequence shown here is derived from an EMBL/GenBank/DDBJ whole genome shotgun (WGS) entry which is preliminary data.</text>
</comment>
<evidence type="ECO:0000259" key="2">
    <source>
        <dbReference type="PROSITE" id="PS50110"/>
    </source>
</evidence>
<dbReference type="Pfam" id="PF04397">
    <property type="entry name" value="LytTR"/>
    <property type="match status" value="1"/>
</dbReference>
<organism evidence="4 5">
    <name type="scientific">Spinactinospora alkalitolerans</name>
    <dbReference type="NCBI Taxonomy" id="687207"/>
    <lineage>
        <taxon>Bacteria</taxon>
        <taxon>Bacillati</taxon>
        <taxon>Actinomycetota</taxon>
        <taxon>Actinomycetes</taxon>
        <taxon>Streptosporangiales</taxon>
        <taxon>Nocardiopsidaceae</taxon>
        <taxon>Spinactinospora</taxon>
    </lineage>
</organism>
<feature type="modified residue" description="4-aspartylphosphate" evidence="1">
    <location>
        <position position="59"/>
    </location>
</feature>
<dbReference type="InterPro" id="IPR001789">
    <property type="entry name" value="Sig_transdc_resp-reg_receiver"/>
</dbReference>
<proteinExistence type="predicted"/>
<dbReference type="InterPro" id="IPR007492">
    <property type="entry name" value="LytTR_DNA-bd_dom"/>
</dbReference>
<dbReference type="AlphaFoldDB" id="A0A852U148"/>
<accession>A0A852U148</accession>
<protein>
    <submittedName>
        <fullName evidence="4">DNA-binding LytR/AlgR family response regulator</fullName>
    </submittedName>
</protein>
<keyword evidence="4" id="KW-0238">DNA-binding</keyword>
<dbReference type="RefSeq" id="WP_179644491.1">
    <property type="nucleotide sequence ID" value="NZ_BAAAYY010000010.1"/>
</dbReference>
<dbReference type="SMART" id="SM00850">
    <property type="entry name" value="LytTR"/>
    <property type="match status" value="1"/>
</dbReference>
<dbReference type="SMART" id="SM00448">
    <property type="entry name" value="REC"/>
    <property type="match status" value="1"/>
</dbReference>
<evidence type="ECO:0000313" key="4">
    <source>
        <dbReference type="EMBL" id="NYE48713.1"/>
    </source>
</evidence>
<feature type="domain" description="Response regulatory" evidence="2">
    <location>
        <begin position="3"/>
        <end position="122"/>
    </location>
</feature>
<dbReference type="Pfam" id="PF00072">
    <property type="entry name" value="Response_reg"/>
    <property type="match status" value="1"/>
</dbReference>
<dbReference type="EMBL" id="JACCCC010000001">
    <property type="protein sequence ID" value="NYE48713.1"/>
    <property type="molecule type" value="Genomic_DNA"/>
</dbReference>
<dbReference type="SUPFAM" id="SSF52172">
    <property type="entry name" value="CheY-like"/>
    <property type="match status" value="1"/>
</dbReference>